<keyword evidence="5" id="KW-0049">Antioxidant</keyword>
<comment type="subunit">
    <text evidence="2">Monomer.</text>
</comment>
<dbReference type="GO" id="GO:0008379">
    <property type="term" value="F:thioredoxin peroxidase activity"/>
    <property type="evidence" value="ECO:0007669"/>
    <property type="project" value="TreeGrafter"/>
</dbReference>
<evidence type="ECO:0000256" key="7">
    <source>
        <dbReference type="ARBA" id="ARBA00023157"/>
    </source>
</evidence>
<sequence>MLETNTPFPDFSLPGQDGKIHTLADYAGKWLVLYFYPRDNTSGCSLEASSFAGLIKKYSAKNTEVVGISADSVASHAKFAAKLELPFTLLSDEAHTLLEKTGVWQKKKMAGNEYMGIVRSTCIVDPKGMVRAAWTKVKVDGHAEAVLEKLHELQG</sequence>
<proteinExistence type="inferred from homology"/>
<dbReference type="GO" id="GO:0005737">
    <property type="term" value="C:cytoplasm"/>
    <property type="evidence" value="ECO:0007669"/>
    <property type="project" value="TreeGrafter"/>
</dbReference>
<comment type="function">
    <text evidence="1">Thiol-specific peroxidase that catalyzes the reduction of hydrogen peroxide and organic hydroperoxides to water and alcohols, respectively. Plays a role in cell protection against oxidative stress by detoxifying peroxides and as sensor of hydrogen peroxide-mediated signaling events.</text>
</comment>
<dbReference type="InterPro" id="IPR050924">
    <property type="entry name" value="Peroxiredoxin_BCP/PrxQ"/>
</dbReference>
<dbReference type="AlphaFoldDB" id="A0A212IY14"/>
<comment type="catalytic activity">
    <reaction evidence="11">
        <text>a hydroperoxide + [thioredoxin]-dithiol = an alcohol + [thioredoxin]-disulfide + H2O</text>
        <dbReference type="Rhea" id="RHEA:62620"/>
        <dbReference type="Rhea" id="RHEA-COMP:10698"/>
        <dbReference type="Rhea" id="RHEA-COMP:10700"/>
        <dbReference type="ChEBI" id="CHEBI:15377"/>
        <dbReference type="ChEBI" id="CHEBI:29950"/>
        <dbReference type="ChEBI" id="CHEBI:30879"/>
        <dbReference type="ChEBI" id="CHEBI:35924"/>
        <dbReference type="ChEBI" id="CHEBI:50058"/>
        <dbReference type="EC" id="1.11.1.24"/>
    </reaction>
</comment>
<evidence type="ECO:0000256" key="10">
    <source>
        <dbReference type="ARBA" id="ARBA00038489"/>
    </source>
</evidence>
<dbReference type="PANTHER" id="PTHR42801:SF4">
    <property type="entry name" value="AHPC_TSA FAMILY PROTEIN"/>
    <property type="match status" value="1"/>
</dbReference>
<dbReference type="PROSITE" id="PS51352">
    <property type="entry name" value="THIOREDOXIN_2"/>
    <property type="match status" value="1"/>
</dbReference>
<keyword evidence="4 14" id="KW-0575">Peroxidase</keyword>
<evidence type="ECO:0000256" key="8">
    <source>
        <dbReference type="ARBA" id="ARBA00023284"/>
    </source>
</evidence>
<evidence type="ECO:0000259" key="13">
    <source>
        <dbReference type="PROSITE" id="PS51352"/>
    </source>
</evidence>
<dbReference type="InterPro" id="IPR024706">
    <property type="entry name" value="Peroxiredoxin_AhpC-typ"/>
</dbReference>
<evidence type="ECO:0000256" key="3">
    <source>
        <dbReference type="ARBA" id="ARBA00013017"/>
    </source>
</evidence>
<dbReference type="EC" id="1.11.1.24" evidence="3"/>
<evidence type="ECO:0000256" key="6">
    <source>
        <dbReference type="ARBA" id="ARBA00023002"/>
    </source>
</evidence>
<evidence type="ECO:0000256" key="5">
    <source>
        <dbReference type="ARBA" id="ARBA00022862"/>
    </source>
</evidence>
<dbReference type="InterPro" id="IPR013766">
    <property type="entry name" value="Thioredoxin_domain"/>
</dbReference>
<evidence type="ECO:0000256" key="11">
    <source>
        <dbReference type="ARBA" id="ARBA00049091"/>
    </source>
</evidence>
<dbReference type="Gene3D" id="3.40.30.10">
    <property type="entry name" value="Glutaredoxin"/>
    <property type="match status" value="1"/>
</dbReference>
<evidence type="ECO:0000256" key="4">
    <source>
        <dbReference type="ARBA" id="ARBA00022559"/>
    </source>
</evidence>
<dbReference type="GO" id="GO:0045454">
    <property type="term" value="P:cell redox homeostasis"/>
    <property type="evidence" value="ECO:0007669"/>
    <property type="project" value="TreeGrafter"/>
</dbReference>
<dbReference type="InterPro" id="IPR000866">
    <property type="entry name" value="AhpC/TSA"/>
</dbReference>
<protein>
    <recommendedName>
        <fullName evidence="3">thioredoxin-dependent peroxiredoxin</fullName>
        <ecNumber evidence="3">1.11.1.24</ecNumber>
    </recommendedName>
    <alternativeName>
        <fullName evidence="9">Thioredoxin peroxidase</fullName>
    </alternativeName>
</protein>
<organism evidence="14">
    <name type="scientific">uncultured delta proteobacterium</name>
    <dbReference type="NCBI Taxonomy" id="34034"/>
    <lineage>
        <taxon>Bacteria</taxon>
        <taxon>Deltaproteobacteria</taxon>
        <taxon>environmental samples</taxon>
    </lineage>
</organism>
<dbReference type="CDD" id="cd03017">
    <property type="entry name" value="PRX_BCP"/>
    <property type="match status" value="1"/>
</dbReference>
<dbReference type="PANTHER" id="PTHR42801">
    <property type="entry name" value="THIOREDOXIN-DEPENDENT PEROXIDE REDUCTASE"/>
    <property type="match status" value="1"/>
</dbReference>
<evidence type="ECO:0000256" key="2">
    <source>
        <dbReference type="ARBA" id="ARBA00011245"/>
    </source>
</evidence>
<evidence type="ECO:0000256" key="12">
    <source>
        <dbReference type="PIRSR" id="PIRSR000239-1"/>
    </source>
</evidence>
<feature type="active site" description="Cysteine sulfenic acid (-SOH) intermediate; for peroxidase activity" evidence="12">
    <location>
        <position position="44"/>
    </location>
</feature>
<keyword evidence="8" id="KW-0676">Redox-active center</keyword>
<accession>A0A212IY14</accession>
<dbReference type="GO" id="GO:0034599">
    <property type="term" value="P:cellular response to oxidative stress"/>
    <property type="evidence" value="ECO:0007669"/>
    <property type="project" value="TreeGrafter"/>
</dbReference>
<dbReference type="SUPFAM" id="SSF52833">
    <property type="entry name" value="Thioredoxin-like"/>
    <property type="match status" value="1"/>
</dbReference>
<dbReference type="EMBL" id="FLUQ01000001">
    <property type="protein sequence ID" value="SBV91994.1"/>
    <property type="molecule type" value="Genomic_DNA"/>
</dbReference>
<evidence type="ECO:0000256" key="1">
    <source>
        <dbReference type="ARBA" id="ARBA00003330"/>
    </source>
</evidence>
<keyword evidence="6 14" id="KW-0560">Oxidoreductase</keyword>
<dbReference type="PIRSF" id="PIRSF000239">
    <property type="entry name" value="AHPC"/>
    <property type="match status" value="1"/>
</dbReference>
<dbReference type="Pfam" id="PF00578">
    <property type="entry name" value="AhpC-TSA"/>
    <property type="match status" value="1"/>
</dbReference>
<dbReference type="FunFam" id="3.40.30.10:FF:000007">
    <property type="entry name" value="Thioredoxin-dependent thiol peroxidase"/>
    <property type="match status" value="1"/>
</dbReference>
<name>A0A212IY14_9DELT</name>
<evidence type="ECO:0000256" key="9">
    <source>
        <dbReference type="ARBA" id="ARBA00032824"/>
    </source>
</evidence>
<evidence type="ECO:0000313" key="14">
    <source>
        <dbReference type="EMBL" id="SBV91994.1"/>
    </source>
</evidence>
<feature type="domain" description="Thioredoxin" evidence="13">
    <location>
        <begin position="2"/>
        <end position="155"/>
    </location>
</feature>
<keyword evidence="7" id="KW-1015">Disulfide bond</keyword>
<gene>
    <name evidence="14" type="primary">bcp</name>
    <name evidence="14" type="ORF">KL86DPRO_10285</name>
</gene>
<comment type="similarity">
    <text evidence="10">Belongs to the peroxiredoxin family. BCP/PrxQ subfamily.</text>
</comment>
<dbReference type="InterPro" id="IPR036249">
    <property type="entry name" value="Thioredoxin-like_sf"/>
</dbReference>
<reference evidence="14" key="1">
    <citation type="submission" date="2016-04" db="EMBL/GenBank/DDBJ databases">
        <authorList>
            <person name="Evans L.H."/>
            <person name="Alamgir A."/>
            <person name="Owens N."/>
            <person name="Weber N.D."/>
            <person name="Virtaneva K."/>
            <person name="Barbian K."/>
            <person name="Babar A."/>
            <person name="Rosenke K."/>
        </authorList>
    </citation>
    <scope>NUCLEOTIDE SEQUENCE</scope>
    <source>
        <strain evidence="14">86</strain>
    </source>
</reference>